<protein>
    <submittedName>
        <fullName evidence="4">Uncharacterized protein</fullName>
    </submittedName>
</protein>
<dbReference type="GO" id="GO:0050661">
    <property type="term" value="F:NADP binding"/>
    <property type="evidence" value="ECO:0007669"/>
    <property type="project" value="InterPro"/>
</dbReference>
<evidence type="ECO:0000256" key="3">
    <source>
        <dbReference type="ARBA" id="ARBA00023002"/>
    </source>
</evidence>
<evidence type="ECO:0000313" key="4">
    <source>
        <dbReference type="EMBL" id="KAG5419340.1"/>
    </source>
</evidence>
<dbReference type="InterPro" id="IPR050346">
    <property type="entry name" value="FMO-like"/>
</dbReference>
<dbReference type="GO" id="GO:0016491">
    <property type="term" value="F:oxidoreductase activity"/>
    <property type="evidence" value="ECO:0007669"/>
    <property type="project" value="UniProtKB-KW"/>
</dbReference>
<dbReference type="OrthoDB" id="66881at2759"/>
<dbReference type="GeneID" id="93651736"/>
<dbReference type="RefSeq" id="XP_067548456.1">
    <property type="nucleotide sequence ID" value="XM_067692037.1"/>
</dbReference>
<dbReference type="Pfam" id="PF13738">
    <property type="entry name" value="Pyr_redox_3"/>
    <property type="match status" value="1"/>
</dbReference>
<evidence type="ECO:0000256" key="2">
    <source>
        <dbReference type="ARBA" id="ARBA00022827"/>
    </source>
</evidence>
<dbReference type="Gene3D" id="3.50.50.60">
    <property type="entry name" value="FAD/NAD(P)-binding domain"/>
    <property type="match status" value="2"/>
</dbReference>
<organism evidence="4 5">
    <name type="scientific">Candida metapsilosis</name>
    <dbReference type="NCBI Taxonomy" id="273372"/>
    <lineage>
        <taxon>Eukaryota</taxon>
        <taxon>Fungi</taxon>
        <taxon>Dikarya</taxon>
        <taxon>Ascomycota</taxon>
        <taxon>Saccharomycotina</taxon>
        <taxon>Pichiomycetes</taxon>
        <taxon>Debaryomycetaceae</taxon>
        <taxon>Candida/Lodderomyces clade</taxon>
        <taxon>Candida</taxon>
    </lineage>
</organism>
<name>A0A8H7ZH02_9ASCO</name>
<dbReference type="InterPro" id="IPR036188">
    <property type="entry name" value="FAD/NAD-bd_sf"/>
</dbReference>
<dbReference type="PANTHER" id="PTHR23023">
    <property type="entry name" value="DIMETHYLANILINE MONOOXYGENASE"/>
    <property type="match status" value="1"/>
</dbReference>
<comment type="caution">
    <text evidence="4">The sequence shown here is derived from an EMBL/GenBank/DDBJ whole genome shotgun (WGS) entry which is preliminary data.</text>
</comment>
<dbReference type="Proteomes" id="UP000669133">
    <property type="component" value="Unassembled WGS sequence"/>
</dbReference>
<keyword evidence="3" id="KW-0560">Oxidoreductase</keyword>
<keyword evidence="2" id="KW-0274">FAD</keyword>
<keyword evidence="1" id="KW-0285">Flavoprotein</keyword>
<dbReference type="SUPFAM" id="SSF51905">
    <property type="entry name" value="FAD/NAD(P)-binding domain"/>
    <property type="match status" value="2"/>
</dbReference>
<dbReference type="GO" id="GO:0050660">
    <property type="term" value="F:flavin adenine dinucleotide binding"/>
    <property type="evidence" value="ECO:0007669"/>
    <property type="project" value="InterPro"/>
</dbReference>
<keyword evidence="5" id="KW-1185">Reference proteome</keyword>
<dbReference type="AlphaFoldDB" id="A0A8H7ZH02"/>
<reference evidence="4 5" key="1">
    <citation type="submission" date="2020-12" db="EMBL/GenBank/DDBJ databases">
        <title>Effect of drift, selection, and recombination on the evolution of hybrid genomes in Candida yeast pathogens.</title>
        <authorList>
            <person name="Mixao V."/>
            <person name="Ksiezopolska E."/>
            <person name="Saus E."/>
            <person name="Boekhout T."/>
            <person name="Gacser A."/>
            <person name="Gabaldon T."/>
        </authorList>
    </citation>
    <scope>NUCLEOTIDE SEQUENCE [LARGE SCALE GENOMIC DNA]</scope>
    <source>
        <strain evidence="4 5">BP57</strain>
    </source>
</reference>
<evidence type="ECO:0000313" key="5">
    <source>
        <dbReference type="Proteomes" id="UP000669133"/>
    </source>
</evidence>
<accession>A0A8H7ZH02</accession>
<dbReference type="EMBL" id="JAEOAQ010000003">
    <property type="protein sequence ID" value="KAG5419340.1"/>
    <property type="molecule type" value="Genomic_DNA"/>
</dbReference>
<proteinExistence type="predicted"/>
<evidence type="ECO:0000256" key="1">
    <source>
        <dbReference type="ARBA" id="ARBA00022630"/>
    </source>
</evidence>
<sequence>MTEKSIAIIGAGPGGLAALYEFLHTNKDGSSTLTDATKTYKDIPKPTDRAFSKIVAFESKDKAGGIWAPATPEADLPVPPQHLFHKVNDPFVIKPANEVPENVGNATLDKPIVVDNGSKYSDKVGGKSHYGALINELEWSRSGIFPFLFTNIAARFTRYSYLPHEEKYQDETRKIYPFLTHQELSQRFVDFINDNELDKHIRLNTSVEKVEKSGDKWVVTVRKKQGDQSHWYSESFDYVVVANGHYTVPYFPHIEGLAEYNAKYPTRLSHVKSFRDLDEFKDKQVLVIGGSISTVNVLQYLVPIAKSVTNSKRGPHGVFPYINEALISEGIEPKGTIEYIDAETGEFHFTDGSIGKYDKVVFSTGYHYHFPFFPQRDRFKLVNPGNLSRVSGLFLNTYDQEDPTLGTVGITVSHLNFHTIEASAAALAGVWSGAKTLPPLETQQAWEKNLVDEVGDSLFFHYYDHYKAKDFVDAVAPFFPKGRYNPVEIDGAYVDEIDKGAEVLEKLFYGLKEGKVRIEETNPSFKVTSDDKKAPTVNITVEEAGSVTA</sequence>
<gene>
    <name evidence="4" type="ORF">I9W82_003107</name>
</gene>